<organism evidence="1 2">
    <name type="scientific">Romanomermis culicivorax</name>
    <name type="common">Nematode worm</name>
    <dbReference type="NCBI Taxonomy" id="13658"/>
    <lineage>
        <taxon>Eukaryota</taxon>
        <taxon>Metazoa</taxon>
        <taxon>Ecdysozoa</taxon>
        <taxon>Nematoda</taxon>
        <taxon>Enoplea</taxon>
        <taxon>Dorylaimia</taxon>
        <taxon>Mermithida</taxon>
        <taxon>Mermithoidea</taxon>
        <taxon>Mermithidae</taxon>
        <taxon>Romanomermis</taxon>
    </lineage>
</organism>
<dbReference type="AlphaFoldDB" id="A0A915LB43"/>
<name>A0A915LB43_ROMCU</name>
<reference evidence="2" key="1">
    <citation type="submission" date="2022-11" db="UniProtKB">
        <authorList>
            <consortium name="WormBaseParasite"/>
        </authorList>
    </citation>
    <scope>IDENTIFICATION</scope>
</reference>
<keyword evidence="1" id="KW-1185">Reference proteome</keyword>
<evidence type="ECO:0000313" key="1">
    <source>
        <dbReference type="Proteomes" id="UP000887565"/>
    </source>
</evidence>
<evidence type="ECO:0000313" key="2">
    <source>
        <dbReference type="WBParaSite" id="nRc.2.0.1.t46976-RA"/>
    </source>
</evidence>
<protein>
    <submittedName>
        <fullName evidence="2">DDE Tnp4 domain-containing protein</fullName>
    </submittedName>
</protein>
<sequence>MDCDTHWSCQDKAVGFLDKELPFSLQTSLLLSLLPLEGMISDRGFLGGALAVPPLANDGHRKPKLIIKERRSQTARYLRSFEWVEMATENKKSSKKCPWVQKTINGQTYCSIDIGSMCLKTLEFER</sequence>
<proteinExistence type="predicted"/>
<accession>A0A915LB43</accession>
<dbReference type="Proteomes" id="UP000887565">
    <property type="component" value="Unplaced"/>
</dbReference>
<dbReference type="WBParaSite" id="nRc.2.0.1.t46976-RA">
    <property type="protein sequence ID" value="nRc.2.0.1.t46976-RA"/>
    <property type="gene ID" value="nRc.2.0.1.g46976"/>
</dbReference>